<accession>A0A292YR61</accession>
<dbReference type="Proteomes" id="UP000217785">
    <property type="component" value="Unassembled WGS sequence"/>
</dbReference>
<comment type="caution">
    <text evidence="1">The sequence shown here is derived from an EMBL/GenBank/DDBJ whole genome shotgun (WGS) entry which is preliminary data.</text>
</comment>
<keyword evidence="2" id="KW-1185">Reference proteome</keyword>
<organism evidence="1 2">
    <name type="scientific">Effusibacillus lacus</name>
    <dbReference type="NCBI Taxonomy" id="1348429"/>
    <lineage>
        <taxon>Bacteria</taxon>
        <taxon>Bacillati</taxon>
        <taxon>Bacillota</taxon>
        <taxon>Bacilli</taxon>
        <taxon>Bacillales</taxon>
        <taxon>Alicyclobacillaceae</taxon>
        <taxon>Effusibacillus</taxon>
    </lineage>
</organism>
<evidence type="ECO:0000313" key="1">
    <source>
        <dbReference type="EMBL" id="GAX90894.1"/>
    </source>
</evidence>
<proteinExistence type="predicted"/>
<sequence>MMPEEPVQEIAWVLAVIPGLAGFWAAPDCSCILKPKLPLQQEPKELSMLLFSTGTLLCKLDLRITMTKN</sequence>
<gene>
    <name evidence="1" type="ORF">EFBL_2536</name>
</gene>
<protein>
    <submittedName>
        <fullName evidence="1">Uncharacterized protein</fullName>
    </submittedName>
</protein>
<dbReference type="AlphaFoldDB" id="A0A292YR61"/>
<reference evidence="2" key="1">
    <citation type="submission" date="2017-07" db="EMBL/GenBank/DDBJ databases">
        <title>Draft genome sequence of Effusibacillus lacus strain skLN1.</title>
        <authorList>
            <person name="Watanabe M."/>
            <person name="Kojima H."/>
            <person name="Fukui M."/>
        </authorList>
    </citation>
    <scope>NUCLEOTIDE SEQUENCE [LARGE SCALE GENOMIC DNA]</scope>
    <source>
        <strain evidence="2">skLN1</strain>
    </source>
</reference>
<evidence type="ECO:0000313" key="2">
    <source>
        <dbReference type="Proteomes" id="UP000217785"/>
    </source>
</evidence>
<dbReference type="EMBL" id="BDUF01000068">
    <property type="protein sequence ID" value="GAX90894.1"/>
    <property type="molecule type" value="Genomic_DNA"/>
</dbReference>
<name>A0A292YR61_9BACL</name>